<dbReference type="Gene3D" id="1.20.920.20">
    <property type="match status" value="1"/>
</dbReference>
<dbReference type="GO" id="GO:0008569">
    <property type="term" value="F:minus-end-directed microtubule motor activity"/>
    <property type="evidence" value="ECO:0007669"/>
    <property type="project" value="InterPro"/>
</dbReference>
<dbReference type="FunFam" id="3.40.50.300:FF:000044">
    <property type="entry name" value="Dynein heavy chain 5, axonemal"/>
    <property type="match status" value="1"/>
</dbReference>
<keyword evidence="15" id="KW-0966">Cell projection</keyword>
<dbReference type="FunFam" id="3.40.50.300:FF:000049">
    <property type="entry name" value="Dynein, axonemal, heavy chain 5"/>
    <property type="match status" value="1"/>
</dbReference>
<dbReference type="GeneID" id="20217668"/>
<dbReference type="InterPro" id="IPR041466">
    <property type="entry name" value="Dynein_AAA5_ext"/>
</dbReference>
<feature type="domain" description="AAA+ ATPase" evidence="21">
    <location>
        <begin position="1952"/>
        <end position="2089"/>
    </location>
</feature>
<dbReference type="SUPFAM" id="SSF52540">
    <property type="entry name" value="P-loop containing nucleoside triphosphate hydrolases"/>
    <property type="match status" value="4"/>
</dbReference>
<dbReference type="InterPro" id="IPR013602">
    <property type="entry name" value="Dynein_heavy_linker"/>
</dbReference>
<evidence type="ECO:0000256" key="2">
    <source>
        <dbReference type="ARBA" id="ARBA00004430"/>
    </source>
</evidence>
<dbReference type="InterPro" id="IPR024743">
    <property type="entry name" value="Dynein_HC_stalk"/>
</dbReference>
<dbReference type="InterPro" id="IPR042228">
    <property type="entry name" value="Dynein_linker_3"/>
</dbReference>
<feature type="domain" description="AAA+ ATPase" evidence="21">
    <location>
        <begin position="1670"/>
        <end position="1806"/>
    </location>
</feature>
<dbReference type="Pfam" id="PF17857">
    <property type="entry name" value="AAA_lid_1"/>
    <property type="match status" value="1"/>
</dbReference>
<dbReference type="Gene3D" id="1.20.58.1120">
    <property type="match status" value="1"/>
</dbReference>
<sequence>METVMTSLQKKQPHDGGPLAEVEFWKDRAAILNKLVAQLISPRTLKLFNMHERLSRLRRVRQHHKIIFGQMQIEARDTSRFLCTLERHFKNITYGATFESCISTIEPMMNSIKMIWVVSRYYNTDERMVPLMQRIAWQLCQRVSKAIPLQLLLKDSPDVIKNKTSAAREMLLLWKQSYLDVREKIEVGGRDARWEFDRKKLFERTDYMATICNDLGNMAEVLLEFKNVLGPELETLTSDKKRIEDLLNKVNNLVVPAVEIQFDAYDPLNSKKWHHVLNKFENNSSTIEHEIRKFFDDLFKFLRGANGAFEMLVKLQSIKSKPSIKALLSRKFNDVLLQFGREIDEIERTFREHQATPRALKNLPPVSGSISWTRSLFSKMKETMLKLMDNQNIMQTELGKNASDDGLIKSKYLTLSKEMTAHENSEFARWSSETSSALPVLLKMSLIKKTHHDVSMHHFTLNMSEKLMQIIRETKHLEVLGFTVPQLAHNIALQEETLIRNYDQLFMMLISYHKVISQLSRAERILLAKQTNDLEKVLMPGASRFNWTSLSTLDYVQRCNEAIRKYESLVNQIKKHSRDIEKILSTIGSCSLFKFPTINISSEINSTTDSENRNDKMHNSLMNCKDFFNAMDETRSQDIANLTFIYKKIGPLLIRIENLVHNTNSGSCEMMAHYYQYWEMKIFETLVNMVESNLKFLKKCLTSGDPLFQVDVVLFNSHVVMLPNANDVYTLTVQSAAECVESMKHFVRWMNGTCLETPPIHKQPRHHHKTRKASIATTSTTTATTTTATANDDASGTDEVVVFSFYDDLKQNEDVLELLDEIEACSRDLVGGAIQNIMNFKRFRSIWLADKANFVEKCRSHPSIVDFDDKFQYYKRCLEELEMFADMEVHSCVLMHVKPLIEAIKDHAVQWIDAYKKILMQSSAKALSKIKNKLKRKLEDLERPPESLDDLKLVLRTISNVSEISLEVETQIRDVQEQFRTLDMYNLLNSREKLLEANDLMNVWWKLFVKSKDVDSSLMSVKRKFRQLTLAQMKEFKKVLEELKEQFQAEGPGVVDEDLDAGMEVLALYKNRVNECEEKRQELNSAEKLFDLPITIFQDLLQVQKELKGLDQVYSIYQEQKRARGQWAECLWANLNMQQLQEGIEGFLKSLRKLPKEVKNMSVGRILEEKMKEFRDSLPLFVDLKHEALRDRHWKELMEKTGQNFEMDPNTFTLANIFSMQLHRFQDKIAEIVNCAIKESAIEKSLKEVEETWSNLRFNVQNYTKGCTSDRGYILGSVDDVVQLLEDNTLQVQGMSASRFIGPFLSSVQNWEKSLAHISEVLDVWMVVQRKWMYLEGIFVGGDIRAQLPEETKKFDQIDKTFKKIMTDTHKSPNIKRACHQDNRLPELQELSQGLEKCQKSLNDYLDSKRNSFPRFFFISDDELLSILGSSEPECVQEHMVKMFDNIAMLNKVTKASTSISAIGMVSGEGEVMDFKRWVLVEGRVEDWMVHTEKEMRRTNRLITKDAVYYYCADKMTRQYQGMVCLAGNQVWWTWGVEDVFLKVKAGNKYAMKEYSKKLHKQIDDLVVKIRSPLTKNDRSKFNTVLIIDVHARDIIDSFVRDSILDSREFEWESQLRFYWDRTTDYLNIRQCTGLFSYGFEYMGLNGRLVITPLTDRIYLTLTQALSMKLGGAPAGPAGTGKTETTKDLAKALGLLCIVTNCGEGMDYKAVGKIFAGLCQCGSWGCFDEFNRIDVSVLSVISTQLTTMRNALLQNQNRFVFEGIEITMDSRVGIFITMNPGYAGRTELPQSVKSLFRPVVVIVPDLQQICEIMLFSEGFLLAKTLAKKMTVLYKLAKEQLSKQYHYDFGLRALKSVLVMAGELKRGASDISEDVVLMRALRDMNLPKFVFEDVPLFLGLISDLFPGLDCPRVRYPNFNDCVEEILASNKYKVLPQQVIYADKVVQLYETMMTRHTTMVVGPTGGGKSVVINTLAQAQTKLGLTTRLYVLNPKDRSVVELYGVLDPNTRDWTDGLLSNLFREINRPSDKQERKYLVFDGDVDALWVENMNSVMDDNRLLTLANGERIRLQKHCAMLFEVVSDLQYASPATISRCGMVYVDPKNLGFEPYWWRWVSQKTNPFLQEELNRLYKKFMIPSIALVCEGIVDGVQTNRLKTIIPLTNLNMVSQFTKLFDSVLSDSEVHNSDFVQSYFLESLIWSVGAGLLEDGRVKFDKFIRTLANLTEVDPSVGSAGLGEIPSGPSLLYDYFWDAEGSRWMNWSDKIPAYVHEIDKKFNQILVPTLDTVRTVWLLSLQVSSHHPILLAGETGTSKTATVSNFLRDLNRDEHCLLSVDFSSRTTSLDLQRNLEANVEKRTKDIYGPPPGKRMVVFLDDLNMPQVDIYGTQQPIALLRLLIERQGFYDRGKDLNWKQMRDLGWIAAMGRPGGGRNDVDPRFISLFTIFNIIFPADDSLFLIYNSMLSGHFQIFSAEIRQLSTIITTMTLKLYKWVVQNLPPTPSKFHYIFNLRDLSRMYNGLFFLSPERFNQVNQVLRAWRNEVTRVIFDRLISDSDRELVESFMGDLINESFPTHLSYVMRDPLLYGDYKNSLEDSEGRFYEDLQDFEAVKALFQEILDEYNDKQTPMNLVLFDDALDHVTRLHRVLRMSQGHALLVGVGGSGKQSLTKLAAFTAKCEVYEIQLCRGYNEISFREDLKVLYNKLGMENKKIVFLFTDQHVVEEGGFLELVNNMLTSGMVPALFGEDEKEQIIGQIRGEGGNKGQTPAKESIWQYFVNKCANNLHVVLTMSPVSDTLRTRCRNFPGMVNNTNIDWYMPWPEQALYAVASVFISPENELVPSRQRETVVGHIVMVHQIVGMFSKDFQLRLRRSNYVTPKNYLDYINTYLKLLEEKDAYICTQCERLSSGIQKLAEAREQLAVLNEKLTLQKAAVTEKTKSCEDLLGDISNNTIRAEEKKKLAEEKGKEVEDQNRVIESEKSEAEEVLAEAMPALEAARLALDDLDRNDVTETRSFAKPPLPVQTVCECIVVLKGIKEVSWKSAKAMMSEVNFLRSLRDMDADAITQKQVQTVKEKLREMDITVEEMSEKSIAAAGLMKFVKAVVGYCDVAKEVRPKREKVVAKLEKVYNQTTKELEKINSDISKLVEELNVLSGNYELASVERQTLQEETDVMERRLIAADKLISGLGSENERWSNDLIKLREQKVKLLGDCLLGSAFLCYLGAFTWEFRNEMINDTWLVDIKSRDIPVSDPFKLEALLTDEVEISKWTSESLPPDELSIQNGILTTRASRFPLCIDPQQQAYNWIRKREQDKGLKACKFDDADFLKQLELGIKFGYPILFDDVDEYIDPVINNVLEKNIKGVKDREFVVMGDKEIEYDKNFRLYLNTKLSNPKLLPSIFGISMVINYNVTIKGLEDQLLSVIVKYERPALEQRREELIQDTSTNKVLLKELEDSLLRELAQSSGNMLDNVELVQTMEKTKAKANEVTEKLKLGESTGQEIEKSRDIYRPVARRGAILYFVLGDMATISSMYQYSLEAYLGVFQLSLRKSMPDTVVEKRLHNIMETLTYNVYKYGCTGIFEKHKLLFSFQIAVKLLMDSNKVTASEVEFFVKGNVSLEKSERKKPFDWLTDAGWADLIRLQETFPSNFFHILDDIEHNELLWKQWYDLETPETHPLPLNYDKTLTSFQRLMLLRCLRVDRIYRSITDFVASSMGGKFVTAPVVSFQLIYDQSVATSPIVFILSPGSDPASELVKMADKIEFTSNRIKLLSLGQGQEKLALQLLDLAILRGHWLMLQNCHLLVQWLKELEKQLEKLEKPHPDFRLWLTTEPTSSFPIGILQKSLKVVTEPPNGLRLNLRNTFFKMNSTSLGDCQHPAHPSLVFVLAFFHAVVQERRKYGKIGWNVTYDFNDSDFHVCMDILKTYLDKACDDVDNKLPWNSLKYLIGEVMYGGRAIDDYDRRILKTYMDEYMGDFLFDKFQPFSFHKNQLIDYKIPTEGNKEAFIEYIETLPMTNTPEVFGLHPNAEINYYTNAAKELWNHMIELQPQVGEVATGVSRESYIEQVVTEIVSKLPASFDIDKIRKKFGVQISPTTVVLLQELERFNNLNNKIMKTLQALKKALAGEVGMSSELDDVARSLFNGHIPLIWRRLAPATLKGLASWMDHFQSRYKQYYSWVYEHEPSVMWLSGLHIPESYLTALVQTTCRKNNWPLDKSTLYTCATSYNDADDVNEKAHQGCFVHGLFIEGAGWDFERNELLKQKPKQLIQPLPVLKIIPIESHRLKLQNTFRAPVYVTSSRRNAMGVGLVFEADLQTREHPSHWVLQGVCLVLNTD</sequence>
<dbReference type="FunCoup" id="T1G9C1">
    <property type="interactions" value="24"/>
</dbReference>
<dbReference type="InterPro" id="IPR041658">
    <property type="entry name" value="AAA_lid_11"/>
</dbReference>
<evidence type="ECO:0000256" key="11">
    <source>
        <dbReference type="ARBA" id="ARBA00023054"/>
    </source>
</evidence>
<evidence type="ECO:0000256" key="16">
    <source>
        <dbReference type="ARBA" id="ARBA00054075"/>
    </source>
</evidence>
<dbReference type="GO" id="GO:0008017">
    <property type="term" value="F:microtubule binding"/>
    <property type="evidence" value="ECO:0007669"/>
    <property type="project" value="UniProtKB-ARBA"/>
</dbReference>
<evidence type="ECO:0000256" key="4">
    <source>
        <dbReference type="ARBA" id="ARBA00022490"/>
    </source>
</evidence>
<evidence type="ECO:0000256" key="6">
    <source>
        <dbReference type="ARBA" id="ARBA00022737"/>
    </source>
</evidence>
<dbReference type="PANTHER" id="PTHR22878">
    <property type="entry name" value="DYNEIN HEAVY CHAIN 6, AXONEMAL-LIKE-RELATED"/>
    <property type="match status" value="1"/>
</dbReference>
<gene>
    <name evidence="23" type="primary">20217668</name>
    <name evidence="22" type="ORF">HELRODRAFT_96436</name>
</gene>
<dbReference type="SMART" id="SM00382">
    <property type="entry name" value="AAA"/>
    <property type="match status" value="3"/>
</dbReference>
<reference evidence="24" key="1">
    <citation type="submission" date="2012-12" db="EMBL/GenBank/DDBJ databases">
        <authorList>
            <person name="Hellsten U."/>
            <person name="Grimwood J."/>
            <person name="Chapman J.A."/>
            <person name="Shapiro H."/>
            <person name="Aerts A."/>
            <person name="Otillar R.P."/>
            <person name="Terry A.Y."/>
            <person name="Boore J.L."/>
            <person name="Simakov O."/>
            <person name="Marletaz F."/>
            <person name="Cho S.-J."/>
            <person name="Edsinger-Gonzales E."/>
            <person name="Havlak P."/>
            <person name="Kuo D.-H."/>
            <person name="Larsson T."/>
            <person name="Lv J."/>
            <person name="Arendt D."/>
            <person name="Savage R."/>
            <person name="Osoegawa K."/>
            <person name="de Jong P."/>
            <person name="Lindberg D.R."/>
            <person name="Seaver E.C."/>
            <person name="Weisblat D.A."/>
            <person name="Putnam N.H."/>
            <person name="Grigoriev I.V."/>
            <person name="Rokhsar D.S."/>
        </authorList>
    </citation>
    <scope>NUCLEOTIDE SEQUENCE</scope>
</reference>
<dbReference type="Gene3D" id="3.10.490.20">
    <property type="match status" value="1"/>
</dbReference>
<dbReference type="Gene3D" id="1.10.472.130">
    <property type="match status" value="1"/>
</dbReference>
<dbReference type="GO" id="GO:0005524">
    <property type="term" value="F:ATP binding"/>
    <property type="evidence" value="ECO:0007669"/>
    <property type="project" value="UniProtKB-KW"/>
</dbReference>
<dbReference type="RefSeq" id="XP_009030601.1">
    <property type="nucleotide sequence ID" value="XM_009032353.1"/>
</dbReference>
<dbReference type="STRING" id="6412.T1G9C1"/>
<organism evidence="23 24">
    <name type="scientific">Helobdella robusta</name>
    <name type="common">Californian leech</name>
    <dbReference type="NCBI Taxonomy" id="6412"/>
    <lineage>
        <taxon>Eukaryota</taxon>
        <taxon>Metazoa</taxon>
        <taxon>Spiralia</taxon>
        <taxon>Lophotrochozoa</taxon>
        <taxon>Annelida</taxon>
        <taxon>Clitellata</taxon>
        <taxon>Hirudinea</taxon>
        <taxon>Rhynchobdellida</taxon>
        <taxon>Glossiphoniidae</taxon>
        <taxon>Helobdella</taxon>
    </lineage>
</organism>
<dbReference type="InterPro" id="IPR042222">
    <property type="entry name" value="Dynein_2_N"/>
</dbReference>
<evidence type="ECO:0000313" key="24">
    <source>
        <dbReference type="Proteomes" id="UP000015101"/>
    </source>
</evidence>
<proteinExistence type="inferred from homology"/>
<dbReference type="EMBL" id="KB097700">
    <property type="protein sequence ID" value="ESN91800.1"/>
    <property type="molecule type" value="Genomic_DNA"/>
</dbReference>
<dbReference type="Pfam" id="PF18199">
    <property type="entry name" value="Dynein_C"/>
    <property type="match status" value="1"/>
</dbReference>
<dbReference type="eggNOG" id="KOG3595">
    <property type="taxonomic scope" value="Eukaryota"/>
</dbReference>
<evidence type="ECO:0000256" key="12">
    <source>
        <dbReference type="ARBA" id="ARBA00023069"/>
    </source>
</evidence>
<dbReference type="Pfam" id="PF17852">
    <property type="entry name" value="Dynein_AAA_lid"/>
    <property type="match status" value="1"/>
</dbReference>
<reference evidence="23" key="3">
    <citation type="submission" date="2015-06" db="UniProtKB">
        <authorList>
            <consortium name="EnsemblMetazoa"/>
        </authorList>
    </citation>
    <scope>IDENTIFICATION</scope>
</reference>
<keyword evidence="10" id="KW-0243">Dynein</keyword>
<dbReference type="Gene3D" id="1.10.8.720">
    <property type="entry name" value="Region D6 of dynein motor"/>
    <property type="match status" value="1"/>
</dbReference>
<keyword evidence="24" id="KW-1185">Reference proteome</keyword>
<dbReference type="GO" id="GO:0005874">
    <property type="term" value="C:microtubule"/>
    <property type="evidence" value="ECO:0007669"/>
    <property type="project" value="UniProtKB-KW"/>
</dbReference>
<keyword evidence="8" id="KW-0067">ATP-binding</keyword>
<dbReference type="FunFam" id="1.10.8.1220:FF:000001">
    <property type="entry name" value="Dynein axonemal heavy chain 5"/>
    <property type="match status" value="1"/>
</dbReference>
<dbReference type="FunFam" id="3.40.50.300:FF:002141">
    <property type="entry name" value="Dynein heavy chain"/>
    <property type="match status" value="1"/>
</dbReference>
<dbReference type="EnsemblMetazoa" id="HelroT96436">
    <property type="protein sequence ID" value="HelroP96436"/>
    <property type="gene ID" value="HelroG96436"/>
</dbReference>
<dbReference type="Pfam" id="PF12780">
    <property type="entry name" value="AAA_8"/>
    <property type="match status" value="1"/>
</dbReference>
<dbReference type="Gene3D" id="1.20.140.100">
    <property type="entry name" value="Dynein heavy chain, N-terminal domain 2"/>
    <property type="match status" value="1"/>
</dbReference>
<dbReference type="HOGENOM" id="CLU_000038_9_1_1"/>
<dbReference type="Pfam" id="PF12774">
    <property type="entry name" value="AAA_6"/>
    <property type="match status" value="1"/>
</dbReference>
<evidence type="ECO:0000256" key="3">
    <source>
        <dbReference type="ARBA" id="ARBA00008887"/>
    </source>
</evidence>
<dbReference type="InterPro" id="IPR013594">
    <property type="entry name" value="Dynein_heavy_tail"/>
</dbReference>
<reference evidence="22 24" key="2">
    <citation type="journal article" date="2013" name="Nature">
        <title>Insights into bilaterian evolution from three spiralian genomes.</title>
        <authorList>
            <person name="Simakov O."/>
            <person name="Marletaz F."/>
            <person name="Cho S.J."/>
            <person name="Edsinger-Gonzales E."/>
            <person name="Havlak P."/>
            <person name="Hellsten U."/>
            <person name="Kuo D.H."/>
            <person name="Larsson T."/>
            <person name="Lv J."/>
            <person name="Arendt D."/>
            <person name="Savage R."/>
            <person name="Osoegawa K."/>
            <person name="de Jong P."/>
            <person name="Grimwood J."/>
            <person name="Chapman J.A."/>
            <person name="Shapiro H."/>
            <person name="Aerts A."/>
            <person name="Otillar R.P."/>
            <person name="Terry A.Y."/>
            <person name="Boore J.L."/>
            <person name="Grigoriev I.V."/>
            <person name="Lindberg D.R."/>
            <person name="Seaver E.C."/>
            <person name="Weisblat D.A."/>
            <person name="Putnam N.H."/>
            <person name="Rokhsar D.S."/>
        </authorList>
    </citation>
    <scope>NUCLEOTIDE SEQUENCE</scope>
</reference>
<keyword evidence="7" id="KW-0547">Nucleotide-binding</keyword>
<dbReference type="Pfam" id="PF12775">
    <property type="entry name" value="AAA_7"/>
    <property type="match status" value="1"/>
</dbReference>
<dbReference type="InterPro" id="IPR027417">
    <property type="entry name" value="P-loop_NTPase"/>
</dbReference>
<dbReference type="Gene3D" id="1.10.8.710">
    <property type="match status" value="1"/>
</dbReference>
<dbReference type="Gene3D" id="1.10.8.1220">
    <property type="match status" value="1"/>
</dbReference>
<dbReference type="Proteomes" id="UP000015101">
    <property type="component" value="Unassembled WGS sequence"/>
</dbReference>
<comment type="similarity">
    <text evidence="3">Belongs to the dynein heavy chain family.</text>
</comment>
<dbReference type="FunFam" id="1.20.140.100:FF:000013">
    <property type="entry name" value="Dynein heavy chain 10, axonemal"/>
    <property type="match status" value="1"/>
</dbReference>
<dbReference type="Gene3D" id="3.40.50.300">
    <property type="entry name" value="P-loop containing nucleotide triphosphate hydrolases"/>
    <property type="match status" value="5"/>
</dbReference>
<dbReference type="InterPro" id="IPR043160">
    <property type="entry name" value="Dynein_C_barrel"/>
</dbReference>
<dbReference type="KEGG" id="hro:HELRODRAFT_96436"/>
<feature type="coiled-coil region" evidence="19">
    <location>
        <begin position="1026"/>
        <end position="1089"/>
    </location>
</feature>
<dbReference type="FunFam" id="1.10.8.720:FF:000005">
    <property type="entry name" value="Dynein axonemal heavy chain 10"/>
    <property type="match status" value="1"/>
</dbReference>
<comment type="subcellular location">
    <subcellularLocation>
        <location evidence="1">Cell projection</location>
        <location evidence="1">Cilium</location>
        <location evidence="1">Flagellum</location>
    </subcellularLocation>
    <subcellularLocation>
        <location evidence="2">Cytoplasm</location>
        <location evidence="2">Cytoskeleton</location>
        <location evidence="2">Cilium axoneme</location>
    </subcellularLocation>
</comment>
<keyword evidence="5" id="KW-0493">Microtubule</keyword>
<evidence type="ECO:0000256" key="5">
    <source>
        <dbReference type="ARBA" id="ARBA00022701"/>
    </source>
</evidence>
<evidence type="ECO:0000256" key="18">
    <source>
        <dbReference type="ARBA" id="ARBA00077719"/>
    </source>
</evidence>
<evidence type="ECO:0000256" key="1">
    <source>
        <dbReference type="ARBA" id="ARBA00004230"/>
    </source>
</evidence>
<keyword evidence="4" id="KW-0963">Cytoplasm</keyword>
<dbReference type="Gene3D" id="6.10.140.1060">
    <property type="match status" value="1"/>
</dbReference>
<dbReference type="FunFam" id="3.20.180.20:FF:000001">
    <property type="entry name" value="Dynein axonemal heavy chain 5"/>
    <property type="match status" value="1"/>
</dbReference>
<dbReference type="InterPro" id="IPR041589">
    <property type="entry name" value="DNAH3_AAA_lid_1"/>
</dbReference>
<feature type="compositionally biased region" description="Basic residues" evidence="20">
    <location>
        <begin position="762"/>
        <end position="772"/>
    </location>
</feature>
<evidence type="ECO:0000313" key="23">
    <source>
        <dbReference type="EnsemblMetazoa" id="HelroP96436"/>
    </source>
</evidence>
<dbReference type="OMA" id="VGEAMYG"/>
<evidence type="ECO:0000256" key="9">
    <source>
        <dbReference type="ARBA" id="ARBA00022846"/>
    </source>
</evidence>
<dbReference type="FunFam" id="3.40.50.300:FF:000884">
    <property type="entry name" value="Dynein axonemal heavy chain 10"/>
    <property type="match status" value="1"/>
</dbReference>
<evidence type="ECO:0000256" key="7">
    <source>
        <dbReference type="ARBA" id="ARBA00022741"/>
    </source>
</evidence>
<evidence type="ECO:0000256" key="14">
    <source>
        <dbReference type="ARBA" id="ARBA00023212"/>
    </source>
</evidence>
<dbReference type="CTD" id="20217668"/>
<evidence type="ECO:0000256" key="13">
    <source>
        <dbReference type="ARBA" id="ARBA00023175"/>
    </source>
</evidence>
<comment type="subunit">
    <text evidence="17">The I1 inner arm complex (also known as the f dynein complex) is a two-headed isoform composed of two heavy chains (1-alpha and 1-beta), three intermediate chains and three light chains. I1 occupies a specific position proximal to the first radial spoke and repeats every 96 nm along the length of the axoneme.</text>
</comment>
<dbReference type="FunFam" id="1.10.287.2620:FF:000002">
    <property type="entry name" value="Dynein heavy chain 2, axonemal"/>
    <property type="match status" value="1"/>
</dbReference>
<accession>T1G9C1</accession>
<dbReference type="Pfam" id="PF08393">
    <property type="entry name" value="DHC_N2"/>
    <property type="match status" value="1"/>
</dbReference>
<dbReference type="FunFam" id="1.20.920.20:FF:000001">
    <property type="entry name" value="dynein heavy chain 2, axonemal"/>
    <property type="match status" value="1"/>
</dbReference>
<dbReference type="GO" id="GO:0036156">
    <property type="term" value="C:inner dynein arm"/>
    <property type="evidence" value="ECO:0007669"/>
    <property type="project" value="UniProtKB-ARBA"/>
</dbReference>
<dbReference type="InterPro" id="IPR042219">
    <property type="entry name" value="AAA_lid_11_sf"/>
</dbReference>
<evidence type="ECO:0000313" key="22">
    <source>
        <dbReference type="EMBL" id="ESN91800.1"/>
    </source>
</evidence>
<dbReference type="Pfam" id="PF08385">
    <property type="entry name" value="DHC_N1"/>
    <property type="match status" value="1"/>
</dbReference>
<evidence type="ECO:0000256" key="19">
    <source>
        <dbReference type="SAM" id="Coils"/>
    </source>
</evidence>
<keyword evidence="13" id="KW-0505">Motor protein</keyword>
<evidence type="ECO:0000256" key="20">
    <source>
        <dbReference type="SAM" id="MobiDB-lite"/>
    </source>
</evidence>
<keyword evidence="11 19" id="KW-0175">Coiled coil</keyword>
<evidence type="ECO:0000256" key="8">
    <source>
        <dbReference type="ARBA" id="ARBA00022840"/>
    </source>
</evidence>
<evidence type="ECO:0000256" key="17">
    <source>
        <dbReference type="ARBA" id="ARBA00063032"/>
    </source>
</evidence>
<dbReference type="GO" id="GO:0097729">
    <property type="term" value="C:9+2 motile cilium"/>
    <property type="evidence" value="ECO:0007669"/>
    <property type="project" value="UniProtKB-ARBA"/>
</dbReference>
<keyword evidence="14" id="KW-0206">Cytoskeleton</keyword>
<feature type="domain" description="AAA+ ATPase" evidence="21">
    <location>
        <begin position="2296"/>
        <end position="2451"/>
    </location>
</feature>
<dbReference type="GO" id="GO:0060294">
    <property type="term" value="P:cilium movement involved in cell motility"/>
    <property type="evidence" value="ECO:0007669"/>
    <property type="project" value="UniProtKB-ARBA"/>
</dbReference>
<dbReference type="GO" id="GO:0051959">
    <property type="term" value="F:dynein light intermediate chain binding"/>
    <property type="evidence" value="ECO:0007669"/>
    <property type="project" value="InterPro"/>
</dbReference>
<dbReference type="FunFam" id="1.10.8.710:FF:000002">
    <property type="entry name" value="dynein heavy chain 17, axonemal"/>
    <property type="match status" value="1"/>
</dbReference>
<dbReference type="Gene3D" id="1.20.1270.280">
    <property type="match status" value="1"/>
</dbReference>
<dbReference type="Pfam" id="PF18198">
    <property type="entry name" value="AAA_lid_11"/>
    <property type="match status" value="1"/>
</dbReference>
<evidence type="ECO:0000256" key="15">
    <source>
        <dbReference type="ARBA" id="ARBA00023273"/>
    </source>
</evidence>
<feature type="coiled-coil region" evidence="19">
    <location>
        <begin position="2898"/>
        <end position="2981"/>
    </location>
</feature>
<dbReference type="FunFam" id="1.20.58.1120:FF:000008">
    <property type="entry name" value="Dynein heavy chain 10, axonemal"/>
    <property type="match status" value="1"/>
</dbReference>
<dbReference type="GO" id="GO:0036159">
    <property type="term" value="P:inner dynein arm assembly"/>
    <property type="evidence" value="ECO:0007669"/>
    <property type="project" value="UniProtKB-ARBA"/>
</dbReference>
<dbReference type="InterPro" id="IPR004273">
    <property type="entry name" value="Dynein_heavy_D6_P-loop"/>
</dbReference>
<dbReference type="InterPro" id="IPR024317">
    <property type="entry name" value="Dynein_heavy_chain_D4_dom"/>
</dbReference>
<dbReference type="FunFam" id="1.20.1270.280:FF:000005">
    <property type="entry name" value="Dynein axonemal heavy chain 10"/>
    <property type="match status" value="1"/>
</dbReference>
<comment type="function">
    <text evidence="16">Force generating protein of eukaryotic cilia and flagella. Produces force towards the minus ends of microtubules. Dynein has ATPase activity; the force-producing power stroke is thought to occur on release of ADP. Required for assembly of the I1 inner arm complex and its targeting to the appropriate axoneme location. Also required for phototaxis.</text>
</comment>
<dbReference type="FunFam" id="3.10.490.20:FF:000006">
    <property type="entry name" value="Dynein axonemal heavy chain 10"/>
    <property type="match status" value="1"/>
</dbReference>
<dbReference type="InterPro" id="IPR035706">
    <property type="entry name" value="AAA_9"/>
</dbReference>
<dbReference type="InParanoid" id="T1G9C1"/>
<dbReference type="Gene3D" id="3.20.180.20">
    <property type="entry name" value="Dynein heavy chain, N-terminal domain 2"/>
    <property type="match status" value="1"/>
</dbReference>
<dbReference type="FunFam" id="1.10.472.130:FF:000010">
    <property type="entry name" value="Dynein axonemal heavy chain 10"/>
    <property type="match status" value="1"/>
</dbReference>
<feature type="region of interest" description="Disordered" evidence="20">
    <location>
        <begin position="760"/>
        <end position="791"/>
    </location>
</feature>
<dbReference type="Gene3D" id="1.20.920.30">
    <property type="match status" value="1"/>
</dbReference>
<feature type="compositionally biased region" description="Low complexity" evidence="20">
    <location>
        <begin position="773"/>
        <end position="791"/>
    </location>
</feature>
<dbReference type="InterPro" id="IPR043157">
    <property type="entry name" value="Dynein_AAA1S"/>
</dbReference>
<dbReference type="Gene3D" id="1.10.287.2620">
    <property type="match status" value="1"/>
</dbReference>
<name>T1G9C1_HELRO</name>
<dbReference type="InterPro" id="IPR026983">
    <property type="entry name" value="DHC"/>
</dbReference>
<dbReference type="GO" id="GO:0045505">
    <property type="term" value="F:dynein intermediate chain binding"/>
    <property type="evidence" value="ECO:0007669"/>
    <property type="project" value="InterPro"/>
</dbReference>
<dbReference type="PANTHER" id="PTHR22878:SF63">
    <property type="entry name" value="DYNEIN AXONEMAL HEAVY CHAIN 10"/>
    <property type="match status" value="1"/>
</dbReference>
<keyword evidence="6" id="KW-0677">Repeat</keyword>
<evidence type="ECO:0000256" key="10">
    <source>
        <dbReference type="ARBA" id="ARBA00023017"/>
    </source>
</evidence>
<dbReference type="Pfam" id="PF12781">
    <property type="entry name" value="AAA_9"/>
    <property type="match status" value="1"/>
</dbReference>
<dbReference type="FunFam" id="1.20.920.30:FF:000007">
    <property type="entry name" value="Dynein axonemal heavy chain 10"/>
    <property type="match status" value="1"/>
</dbReference>
<dbReference type="OrthoDB" id="10251809at2759"/>
<evidence type="ECO:0000259" key="21">
    <source>
        <dbReference type="SMART" id="SM00382"/>
    </source>
</evidence>
<protein>
    <recommendedName>
        <fullName evidence="18">Dynein-1, subspecies f</fullName>
    </recommendedName>
</protein>
<dbReference type="Pfam" id="PF03028">
    <property type="entry name" value="Dynein_heavy"/>
    <property type="match status" value="1"/>
</dbReference>
<keyword evidence="9" id="KW-0282">Flagellum</keyword>
<dbReference type="InterPro" id="IPR003593">
    <property type="entry name" value="AAA+_ATPase"/>
</dbReference>
<dbReference type="EMBL" id="AMQM01002193">
    <property type="status" value="NOT_ANNOTATED_CDS"/>
    <property type="molecule type" value="Genomic_DNA"/>
</dbReference>
<keyword evidence="12" id="KW-0969">Cilium</keyword>
<dbReference type="InterPro" id="IPR035699">
    <property type="entry name" value="AAA_6"/>
</dbReference>
<dbReference type="InterPro" id="IPR041228">
    <property type="entry name" value="Dynein_C"/>
</dbReference>
<feature type="coiled-coil region" evidence="19">
    <location>
        <begin position="3113"/>
        <end position="3147"/>
    </location>
</feature>
<dbReference type="Pfam" id="PF12777">
    <property type="entry name" value="MT"/>
    <property type="match status" value="1"/>
</dbReference>
<dbReference type="FunFam" id="3.40.50.300:FF:000153">
    <property type="entry name" value="Dynein axonemal heavy chain 1"/>
    <property type="match status" value="1"/>
</dbReference>